<dbReference type="Pfam" id="PF02518">
    <property type="entry name" value="HATPase_c"/>
    <property type="match status" value="1"/>
</dbReference>
<dbReference type="EMBL" id="BAABJH010000007">
    <property type="protein sequence ID" value="GAA4900379.1"/>
    <property type="molecule type" value="Genomic_DNA"/>
</dbReference>
<dbReference type="InterPro" id="IPR000014">
    <property type="entry name" value="PAS"/>
</dbReference>
<reference evidence="11" key="1">
    <citation type="journal article" date="2019" name="Int. J. Syst. Evol. Microbiol.">
        <title>The Global Catalogue of Microorganisms (GCM) 10K type strain sequencing project: providing services to taxonomists for standard genome sequencing and annotation.</title>
        <authorList>
            <consortium name="The Broad Institute Genomics Platform"/>
            <consortium name="The Broad Institute Genome Sequencing Center for Infectious Disease"/>
            <person name="Wu L."/>
            <person name="Ma J."/>
        </authorList>
    </citation>
    <scope>NUCLEOTIDE SEQUENCE [LARGE SCALE GENOMIC DNA]</scope>
    <source>
        <strain evidence="11">JCM 18274</strain>
    </source>
</reference>
<dbReference type="InterPro" id="IPR003594">
    <property type="entry name" value="HATPase_dom"/>
</dbReference>
<evidence type="ECO:0000256" key="6">
    <source>
        <dbReference type="SAM" id="Coils"/>
    </source>
</evidence>
<dbReference type="Pfam" id="PF13426">
    <property type="entry name" value="PAS_9"/>
    <property type="match status" value="1"/>
</dbReference>
<dbReference type="PRINTS" id="PR00344">
    <property type="entry name" value="BCTRLSENSOR"/>
</dbReference>
<dbReference type="InterPro" id="IPR035965">
    <property type="entry name" value="PAS-like_dom_sf"/>
</dbReference>
<dbReference type="InterPro" id="IPR013767">
    <property type="entry name" value="PAS_fold"/>
</dbReference>
<dbReference type="InterPro" id="IPR036097">
    <property type="entry name" value="HisK_dim/P_sf"/>
</dbReference>
<dbReference type="SMART" id="SM00388">
    <property type="entry name" value="HisKA"/>
    <property type="match status" value="1"/>
</dbReference>
<dbReference type="Proteomes" id="UP001500433">
    <property type="component" value="Unassembled WGS sequence"/>
</dbReference>
<evidence type="ECO:0000313" key="10">
    <source>
        <dbReference type="EMBL" id="GAA4900379.1"/>
    </source>
</evidence>
<keyword evidence="6" id="KW-0175">Coiled coil</keyword>
<organism evidence="10 11">
    <name type="scientific">Flaviramulus aquimarinus</name>
    <dbReference type="NCBI Taxonomy" id="1170456"/>
    <lineage>
        <taxon>Bacteria</taxon>
        <taxon>Pseudomonadati</taxon>
        <taxon>Bacteroidota</taxon>
        <taxon>Flavobacteriia</taxon>
        <taxon>Flavobacteriales</taxon>
        <taxon>Flavobacteriaceae</taxon>
        <taxon>Flaviramulus</taxon>
    </lineage>
</organism>
<dbReference type="SMART" id="SM00086">
    <property type="entry name" value="PAC"/>
    <property type="match status" value="2"/>
</dbReference>
<keyword evidence="11" id="KW-1185">Reference proteome</keyword>
<evidence type="ECO:0000256" key="2">
    <source>
        <dbReference type="ARBA" id="ARBA00012438"/>
    </source>
</evidence>
<dbReference type="Gene3D" id="3.30.565.10">
    <property type="entry name" value="Histidine kinase-like ATPase, C-terminal domain"/>
    <property type="match status" value="1"/>
</dbReference>
<evidence type="ECO:0000259" key="9">
    <source>
        <dbReference type="PROSITE" id="PS50113"/>
    </source>
</evidence>
<keyword evidence="3" id="KW-0597">Phosphoprotein</keyword>
<name>A0ABP9FF31_9FLAO</name>
<proteinExistence type="predicted"/>
<dbReference type="InterPro" id="IPR005467">
    <property type="entry name" value="His_kinase_dom"/>
</dbReference>
<feature type="coiled-coil region" evidence="6">
    <location>
        <begin position="295"/>
        <end position="322"/>
    </location>
</feature>
<evidence type="ECO:0000259" key="7">
    <source>
        <dbReference type="PROSITE" id="PS50109"/>
    </source>
</evidence>
<evidence type="ECO:0000256" key="5">
    <source>
        <dbReference type="ARBA" id="ARBA00022777"/>
    </source>
</evidence>
<protein>
    <recommendedName>
        <fullName evidence="2">histidine kinase</fullName>
        <ecNumber evidence="2">2.7.13.3</ecNumber>
    </recommendedName>
</protein>
<evidence type="ECO:0000256" key="1">
    <source>
        <dbReference type="ARBA" id="ARBA00000085"/>
    </source>
</evidence>
<feature type="domain" description="PAC" evidence="9">
    <location>
        <begin position="252"/>
        <end position="304"/>
    </location>
</feature>
<dbReference type="EC" id="2.7.13.3" evidence="2"/>
<dbReference type="SUPFAM" id="SSF55785">
    <property type="entry name" value="PYP-like sensor domain (PAS domain)"/>
    <property type="match status" value="2"/>
</dbReference>
<dbReference type="InterPro" id="IPR036890">
    <property type="entry name" value="HATPase_C_sf"/>
</dbReference>
<dbReference type="NCBIfam" id="TIGR00229">
    <property type="entry name" value="sensory_box"/>
    <property type="match status" value="2"/>
</dbReference>
<feature type="domain" description="Histidine kinase" evidence="7">
    <location>
        <begin position="322"/>
        <end position="529"/>
    </location>
</feature>
<dbReference type="SMART" id="SM00387">
    <property type="entry name" value="HATPase_c"/>
    <property type="match status" value="1"/>
</dbReference>
<dbReference type="InterPro" id="IPR000700">
    <property type="entry name" value="PAS-assoc_C"/>
</dbReference>
<keyword evidence="5" id="KW-0418">Kinase</keyword>
<evidence type="ECO:0000313" key="11">
    <source>
        <dbReference type="Proteomes" id="UP001500433"/>
    </source>
</evidence>
<dbReference type="CDD" id="cd00130">
    <property type="entry name" value="PAS"/>
    <property type="match status" value="2"/>
</dbReference>
<feature type="domain" description="PAS" evidence="8">
    <location>
        <begin position="55"/>
        <end position="124"/>
    </location>
</feature>
<dbReference type="InterPro" id="IPR052162">
    <property type="entry name" value="Sensor_kinase/Photoreceptor"/>
</dbReference>
<dbReference type="RefSeq" id="WP_345274740.1">
    <property type="nucleotide sequence ID" value="NZ_BAABJH010000007.1"/>
</dbReference>
<dbReference type="PANTHER" id="PTHR43304">
    <property type="entry name" value="PHYTOCHROME-LIKE PROTEIN CPH1"/>
    <property type="match status" value="1"/>
</dbReference>
<accession>A0ABP9FF31</accession>
<dbReference type="Pfam" id="PF00989">
    <property type="entry name" value="PAS"/>
    <property type="match status" value="1"/>
</dbReference>
<dbReference type="PANTHER" id="PTHR43304:SF1">
    <property type="entry name" value="PAC DOMAIN-CONTAINING PROTEIN"/>
    <property type="match status" value="1"/>
</dbReference>
<dbReference type="PROSITE" id="PS50112">
    <property type="entry name" value="PAS"/>
    <property type="match status" value="2"/>
</dbReference>
<keyword evidence="4" id="KW-0808">Transferase</keyword>
<dbReference type="InterPro" id="IPR004358">
    <property type="entry name" value="Sig_transdc_His_kin-like_C"/>
</dbReference>
<dbReference type="Gene3D" id="3.30.450.20">
    <property type="entry name" value="PAS domain"/>
    <property type="match status" value="2"/>
</dbReference>
<dbReference type="SUPFAM" id="SSF55874">
    <property type="entry name" value="ATPase domain of HSP90 chaperone/DNA topoisomerase II/histidine kinase"/>
    <property type="match status" value="1"/>
</dbReference>
<evidence type="ECO:0000259" key="8">
    <source>
        <dbReference type="PROSITE" id="PS50112"/>
    </source>
</evidence>
<gene>
    <name evidence="10" type="ORF">GCM10023311_27510</name>
</gene>
<comment type="catalytic activity">
    <reaction evidence="1">
        <text>ATP + protein L-histidine = ADP + protein N-phospho-L-histidine.</text>
        <dbReference type="EC" id="2.7.13.3"/>
    </reaction>
</comment>
<dbReference type="SUPFAM" id="SSF47384">
    <property type="entry name" value="Homodimeric domain of signal transducing histidine kinase"/>
    <property type="match status" value="1"/>
</dbReference>
<dbReference type="PROSITE" id="PS50113">
    <property type="entry name" value="PAC"/>
    <property type="match status" value="1"/>
</dbReference>
<dbReference type="Gene3D" id="1.10.287.130">
    <property type="match status" value="1"/>
</dbReference>
<sequence>MDQNKVDILQRALAREKAARKQAEKILESKAAELYDAKQKLEKSYSELEALLNKTDSQLQGVFENIVDAYVIMDLMGNILKMNDAAVSLLGFNDAKQDYNLLEMINPKEAERVAESFKLLLKKGALTDFHVNIITIQKEEKLVHINASIIYDKGVPVAAQGIVRDITLDNKYKKSLEAEREKYRAITANMNLGLLEVDNDDVILMSNQSFAEMSGYTEAELSGKMASRLFLDSEGSKIIQNENSKRLKGKTNSYELKIKNKLGQTKHWLVSGAPNYNLNGDVVGSIGIHLDITDLKSLELQKERLLSKLEKSNDELQEYAHIVSHDLKSPLRSINALVSWLKEDNAGKLDETSLRNFALIETTLEKMEQLISDVLSYSSVGTNEGEKTDINLNDLVTDLIQIMYKPEHITIEILNTLPTLKGDKTKLQQVFQNLIGNAIKFIDKEAGFVKINLEDQETHYKFSIADNGVGIEKQNHNKIFKIFHALNKSKDSTGIGLSIVKKIVELHEGEIWLESEHGKGTTFFFTLKK</sequence>
<dbReference type="Pfam" id="PF00512">
    <property type="entry name" value="HisKA"/>
    <property type="match status" value="1"/>
</dbReference>
<feature type="domain" description="PAS" evidence="8">
    <location>
        <begin position="179"/>
        <end position="250"/>
    </location>
</feature>
<evidence type="ECO:0000256" key="4">
    <source>
        <dbReference type="ARBA" id="ARBA00022679"/>
    </source>
</evidence>
<dbReference type="CDD" id="cd00082">
    <property type="entry name" value="HisKA"/>
    <property type="match status" value="1"/>
</dbReference>
<dbReference type="InterPro" id="IPR001610">
    <property type="entry name" value="PAC"/>
</dbReference>
<comment type="caution">
    <text evidence="10">The sequence shown here is derived from an EMBL/GenBank/DDBJ whole genome shotgun (WGS) entry which is preliminary data.</text>
</comment>
<feature type="coiled-coil region" evidence="6">
    <location>
        <begin position="6"/>
        <end position="58"/>
    </location>
</feature>
<evidence type="ECO:0000256" key="3">
    <source>
        <dbReference type="ARBA" id="ARBA00022553"/>
    </source>
</evidence>
<dbReference type="PROSITE" id="PS50109">
    <property type="entry name" value="HIS_KIN"/>
    <property type="match status" value="1"/>
</dbReference>
<dbReference type="SMART" id="SM00091">
    <property type="entry name" value="PAS"/>
    <property type="match status" value="2"/>
</dbReference>
<dbReference type="InterPro" id="IPR003661">
    <property type="entry name" value="HisK_dim/P_dom"/>
</dbReference>